<name>A0A9W6Z2J7_AMBMO</name>
<dbReference type="SUPFAM" id="SSF48371">
    <property type="entry name" value="ARM repeat"/>
    <property type="match status" value="1"/>
</dbReference>
<keyword evidence="3" id="KW-1185">Reference proteome</keyword>
<dbReference type="AlphaFoldDB" id="A0A9W6Z2J7"/>
<dbReference type="InterPro" id="IPR027107">
    <property type="entry name" value="Tuberin/Ral-act_asu"/>
</dbReference>
<dbReference type="PANTHER" id="PTHR10063:SF0">
    <property type="entry name" value="TUBERIN"/>
    <property type="match status" value="1"/>
</dbReference>
<dbReference type="InterPro" id="IPR016024">
    <property type="entry name" value="ARM-type_fold"/>
</dbReference>
<sequence>MDIALAFQRIMVDLPSITYNHTTQPKTLPNSVNPTIVGNNYYTSPEFTKALKTGNDNEKIKIVIKLRESISSIAVSSIPEIWYKVRSLIRPNVNPNLRRETLMLLQVCIKSRGLDNTTATKLMFYKDIVDNCQVNEHSISDPNFELFLRCLVELTDNGRDIYDLLIYSNYPFANYIIQVLEVMRDSEIIFSRKEFIGLVGNCLKFNFNLFQTSQTNTIIRLVIEIAKSTSAVETLKACIGVCSNIVVFGTIQTVHLQGVVSLLAGASTIQDGNMNSLAFTEFENLLRHPSVSYLTMLDVCDTIQGKGGGGKKGTLGSIRFINHCLRYYGDDSVGNMGDSITMFFDNTFGLVLEVLKVASDSKDLVFIVAILRTLCSVLELNVIKPHYLTSGGAGAYNLFWNLIDNLYIQAGSTAYIEALHKLFTELLKFKSNPLIVPQLIQVFERFHDYITPDLLPNVLSCYSDSLACIFLTPGWTNACHSLYTNYYDVSPNLVFNSLKDTFLSSLAITKDKEVSSEYLKILLSGRTLSQGESLHSIVDLLKQLDFEDGLFQDAIHEIRETIINNFGKGQKLAQIMVLLTLELSRSSLNSRKVDYLLDVGIGMANFALDTAQYDLFLIFARLFTSMRRNHAASDSEADGNDNLGYYFFYNVDNIDGLCDILGRNMKFIPDNRKDSVINSSLWVRTSQMDKNVR</sequence>
<comment type="caution">
    <text evidence="2">The sequence shown here is derived from an EMBL/GenBank/DDBJ whole genome shotgun (WGS) entry which is preliminary data.</text>
</comment>
<dbReference type="Proteomes" id="UP001165063">
    <property type="component" value="Unassembled WGS sequence"/>
</dbReference>
<evidence type="ECO:0000259" key="1">
    <source>
        <dbReference type="Pfam" id="PF11864"/>
    </source>
</evidence>
<feature type="domain" description="Tuberin N-terminal" evidence="1">
    <location>
        <begin position="57"/>
        <end position="379"/>
    </location>
</feature>
<reference evidence="2" key="1">
    <citation type="submission" date="2023-04" db="EMBL/GenBank/DDBJ databases">
        <title>Ambrosiozyma monospora NBRC 1965.</title>
        <authorList>
            <person name="Ichikawa N."/>
            <person name="Sato H."/>
            <person name="Tonouchi N."/>
        </authorList>
    </citation>
    <scope>NUCLEOTIDE SEQUENCE</scope>
    <source>
        <strain evidence="2">NBRC 1965</strain>
    </source>
</reference>
<dbReference type="GO" id="GO:0033596">
    <property type="term" value="C:TSC1-TSC2 complex"/>
    <property type="evidence" value="ECO:0007669"/>
    <property type="project" value="TreeGrafter"/>
</dbReference>
<protein>
    <submittedName>
        <fullName evidence="2">Unnamed protein product</fullName>
    </submittedName>
</protein>
<dbReference type="InterPro" id="IPR024584">
    <property type="entry name" value="Tuberin_N"/>
</dbReference>
<dbReference type="Pfam" id="PF11864">
    <property type="entry name" value="DUF3384"/>
    <property type="match status" value="1"/>
</dbReference>
<dbReference type="EMBL" id="BSXU01004360">
    <property type="protein sequence ID" value="GMG43236.1"/>
    <property type="molecule type" value="Genomic_DNA"/>
</dbReference>
<accession>A0A9W6Z2J7</accession>
<evidence type="ECO:0000313" key="2">
    <source>
        <dbReference type="EMBL" id="GMG43236.1"/>
    </source>
</evidence>
<evidence type="ECO:0000313" key="3">
    <source>
        <dbReference type="Proteomes" id="UP001165063"/>
    </source>
</evidence>
<gene>
    <name evidence="2" type="ORF">Amon01_000664200</name>
</gene>
<dbReference type="GO" id="GO:0005096">
    <property type="term" value="F:GTPase activator activity"/>
    <property type="evidence" value="ECO:0007669"/>
    <property type="project" value="InterPro"/>
</dbReference>
<dbReference type="GO" id="GO:0005634">
    <property type="term" value="C:nucleus"/>
    <property type="evidence" value="ECO:0007669"/>
    <property type="project" value="InterPro"/>
</dbReference>
<organism evidence="2 3">
    <name type="scientific">Ambrosiozyma monospora</name>
    <name type="common">Yeast</name>
    <name type="synonym">Endomycopsis monosporus</name>
    <dbReference type="NCBI Taxonomy" id="43982"/>
    <lineage>
        <taxon>Eukaryota</taxon>
        <taxon>Fungi</taxon>
        <taxon>Dikarya</taxon>
        <taxon>Ascomycota</taxon>
        <taxon>Saccharomycotina</taxon>
        <taxon>Pichiomycetes</taxon>
        <taxon>Pichiales</taxon>
        <taxon>Pichiaceae</taxon>
        <taxon>Ambrosiozyma</taxon>
    </lineage>
</organism>
<dbReference type="PANTHER" id="PTHR10063">
    <property type="entry name" value="TUBERIN"/>
    <property type="match status" value="1"/>
</dbReference>
<proteinExistence type="predicted"/>
<dbReference type="GO" id="GO:0032007">
    <property type="term" value="P:negative regulation of TOR signaling"/>
    <property type="evidence" value="ECO:0007669"/>
    <property type="project" value="TreeGrafter"/>
</dbReference>